<reference evidence="9" key="1">
    <citation type="submission" date="2025-08" db="UniProtKB">
        <authorList>
            <consortium name="RefSeq"/>
        </authorList>
    </citation>
    <scope>IDENTIFICATION</scope>
</reference>
<sequence length="119" mass="13864">MSTTSESQFADQSAFEYDYYTLQTTGVILGFVMFVAGILIALTLWKQPRYPRQKCLLRLCERSCARQHWRELLQELIMGNLNYTECMATSISTMCGPLFQVHFSKRMHPFVYSTVTWSI</sequence>
<keyword evidence="4 7" id="KW-0812">Transmembrane</keyword>
<dbReference type="Proteomes" id="UP000515152">
    <property type="component" value="Chromosome 11"/>
</dbReference>
<dbReference type="CTD" id="53822"/>
<feature type="transmembrane region" description="Helical" evidence="7">
    <location>
        <begin position="20"/>
        <end position="45"/>
    </location>
</feature>
<proteinExistence type="inferred from homology"/>
<keyword evidence="3 7" id="KW-0813">Transport</keyword>
<keyword evidence="7" id="KW-1133">Transmembrane helix</keyword>
<dbReference type="GO" id="GO:0043269">
    <property type="term" value="P:regulation of monoatomic ion transport"/>
    <property type="evidence" value="ECO:0007669"/>
    <property type="project" value="InterPro"/>
</dbReference>
<dbReference type="AlphaFoldDB" id="A0A6P8G9H2"/>
<name>A0A6P8G9H2_CLUHA</name>
<organism evidence="8 9">
    <name type="scientific">Clupea harengus</name>
    <name type="common">Atlantic herring</name>
    <dbReference type="NCBI Taxonomy" id="7950"/>
    <lineage>
        <taxon>Eukaryota</taxon>
        <taxon>Metazoa</taxon>
        <taxon>Chordata</taxon>
        <taxon>Craniata</taxon>
        <taxon>Vertebrata</taxon>
        <taxon>Euteleostomi</taxon>
        <taxon>Actinopterygii</taxon>
        <taxon>Neopterygii</taxon>
        <taxon>Teleostei</taxon>
        <taxon>Clupei</taxon>
        <taxon>Clupeiformes</taxon>
        <taxon>Clupeoidei</taxon>
        <taxon>Clupeidae</taxon>
        <taxon>Clupea</taxon>
    </lineage>
</organism>
<evidence type="ECO:0000313" key="8">
    <source>
        <dbReference type="Proteomes" id="UP000515152"/>
    </source>
</evidence>
<evidence type="ECO:0000256" key="1">
    <source>
        <dbReference type="ARBA" id="ARBA00004167"/>
    </source>
</evidence>
<dbReference type="OrthoDB" id="8895254at2759"/>
<gene>
    <name evidence="9" type="primary">fxyd7</name>
</gene>
<evidence type="ECO:0000256" key="5">
    <source>
        <dbReference type="ARBA" id="ARBA00023065"/>
    </source>
</evidence>
<dbReference type="InterPro" id="IPR047284">
    <property type="entry name" value="FXYD7"/>
</dbReference>
<evidence type="ECO:0000256" key="2">
    <source>
        <dbReference type="ARBA" id="ARBA00005948"/>
    </source>
</evidence>
<evidence type="ECO:0000313" key="9">
    <source>
        <dbReference type="RefSeq" id="XP_031432212.1"/>
    </source>
</evidence>
<dbReference type="CDD" id="cd20325">
    <property type="entry name" value="FXYD7"/>
    <property type="match status" value="1"/>
</dbReference>
<keyword evidence="8" id="KW-1185">Reference proteome</keyword>
<dbReference type="PROSITE" id="PS01310">
    <property type="entry name" value="FXYD"/>
    <property type="match status" value="1"/>
</dbReference>
<dbReference type="InterPro" id="IPR047297">
    <property type="entry name" value="FXYD_motif"/>
</dbReference>
<keyword evidence="5 7" id="KW-0406">Ion transport</keyword>
<comment type="subcellular location">
    <subcellularLocation>
        <location evidence="1">Membrane</location>
        <topology evidence="1">Single-pass membrane protein</topology>
    </subcellularLocation>
</comment>
<dbReference type="GeneID" id="105891853"/>
<evidence type="ECO:0000256" key="4">
    <source>
        <dbReference type="ARBA" id="ARBA00022692"/>
    </source>
</evidence>
<dbReference type="RefSeq" id="XP_031432212.1">
    <property type="nucleotide sequence ID" value="XM_031576352.2"/>
</dbReference>
<comment type="similarity">
    <text evidence="2 7">Belongs to the FXYD family.</text>
</comment>
<keyword evidence="6 7" id="KW-0472">Membrane</keyword>
<dbReference type="KEGG" id="char:105891853"/>
<dbReference type="GO" id="GO:0006811">
    <property type="term" value="P:monoatomic ion transport"/>
    <property type="evidence" value="ECO:0007669"/>
    <property type="project" value="UniProtKB-KW"/>
</dbReference>
<protein>
    <recommendedName>
        <fullName evidence="7">FXYD domain-containing ion transport regulator</fullName>
    </recommendedName>
</protein>
<accession>A0A6P8G9H2</accession>
<dbReference type="Gene3D" id="1.20.5.780">
    <property type="entry name" value="Single helix bin"/>
    <property type="match status" value="1"/>
</dbReference>
<evidence type="ECO:0000256" key="3">
    <source>
        <dbReference type="ARBA" id="ARBA00022448"/>
    </source>
</evidence>
<dbReference type="InterPro" id="IPR000272">
    <property type="entry name" value="Ion-transport_regulator_FXYD"/>
</dbReference>
<dbReference type="Pfam" id="PF02038">
    <property type="entry name" value="ATP1G1_PLM_MAT8"/>
    <property type="match status" value="1"/>
</dbReference>
<evidence type="ECO:0000256" key="6">
    <source>
        <dbReference type="ARBA" id="ARBA00023136"/>
    </source>
</evidence>
<evidence type="ECO:0000256" key="7">
    <source>
        <dbReference type="RuleBase" id="RU364131"/>
    </source>
</evidence>
<dbReference type="GO" id="GO:0099106">
    <property type="term" value="F:ion channel regulator activity"/>
    <property type="evidence" value="ECO:0007669"/>
    <property type="project" value="InterPro"/>
</dbReference>
<dbReference type="GO" id="GO:0016020">
    <property type="term" value="C:membrane"/>
    <property type="evidence" value="ECO:0007669"/>
    <property type="project" value="UniProtKB-SubCell"/>
</dbReference>